<feature type="compositionally biased region" description="Polar residues" evidence="2">
    <location>
        <begin position="267"/>
        <end position="277"/>
    </location>
</feature>
<organism evidence="3 4">
    <name type="scientific">Coprinopsis marcescibilis</name>
    <name type="common">Agaric fungus</name>
    <name type="synonym">Psathyrella marcescibilis</name>
    <dbReference type="NCBI Taxonomy" id="230819"/>
    <lineage>
        <taxon>Eukaryota</taxon>
        <taxon>Fungi</taxon>
        <taxon>Dikarya</taxon>
        <taxon>Basidiomycota</taxon>
        <taxon>Agaricomycotina</taxon>
        <taxon>Agaricomycetes</taxon>
        <taxon>Agaricomycetidae</taxon>
        <taxon>Agaricales</taxon>
        <taxon>Agaricineae</taxon>
        <taxon>Psathyrellaceae</taxon>
        <taxon>Coprinopsis</taxon>
    </lineage>
</organism>
<evidence type="ECO:0000313" key="4">
    <source>
        <dbReference type="Proteomes" id="UP000307440"/>
    </source>
</evidence>
<evidence type="ECO:0000313" key="3">
    <source>
        <dbReference type="EMBL" id="TFK23825.1"/>
    </source>
</evidence>
<feature type="region of interest" description="Disordered" evidence="2">
    <location>
        <begin position="1"/>
        <end position="39"/>
    </location>
</feature>
<feature type="compositionally biased region" description="Polar residues" evidence="2">
    <location>
        <begin position="100"/>
        <end position="115"/>
    </location>
</feature>
<feature type="compositionally biased region" description="Pro residues" evidence="2">
    <location>
        <begin position="1"/>
        <end position="11"/>
    </location>
</feature>
<feature type="compositionally biased region" description="Basic and acidic residues" evidence="2">
    <location>
        <begin position="158"/>
        <end position="170"/>
    </location>
</feature>
<feature type="coiled-coil region" evidence="1">
    <location>
        <begin position="420"/>
        <end position="517"/>
    </location>
</feature>
<feature type="compositionally biased region" description="Polar residues" evidence="2">
    <location>
        <begin position="125"/>
        <end position="143"/>
    </location>
</feature>
<feature type="region of interest" description="Disordered" evidence="2">
    <location>
        <begin position="521"/>
        <end position="548"/>
    </location>
</feature>
<dbReference type="Proteomes" id="UP000307440">
    <property type="component" value="Unassembled WGS sequence"/>
</dbReference>
<gene>
    <name evidence="3" type="ORF">FA15DRAFT_705113</name>
</gene>
<feature type="compositionally biased region" description="Polar residues" evidence="2">
    <location>
        <begin position="22"/>
        <end position="31"/>
    </location>
</feature>
<keyword evidence="1" id="KW-0175">Coiled coil</keyword>
<evidence type="ECO:0000256" key="1">
    <source>
        <dbReference type="SAM" id="Coils"/>
    </source>
</evidence>
<feature type="compositionally biased region" description="Basic and acidic residues" evidence="2">
    <location>
        <begin position="288"/>
        <end position="329"/>
    </location>
</feature>
<feature type="region of interest" description="Disordered" evidence="2">
    <location>
        <begin position="359"/>
        <end position="378"/>
    </location>
</feature>
<feature type="compositionally biased region" description="Polar residues" evidence="2">
    <location>
        <begin position="208"/>
        <end position="223"/>
    </location>
</feature>
<feature type="region of interest" description="Disordered" evidence="2">
    <location>
        <begin position="63"/>
        <end position="329"/>
    </location>
</feature>
<evidence type="ECO:0000256" key="2">
    <source>
        <dbReference type="SAM" id="MobiDB-lite"/>
    </source>
</evidence>
<accession>A0A5C3KUE2</accession>
<feature type="compositionally biased region" description="Polar residues" evidence="2">
    <location>
        <begin position="69"/>
        <end position="90"/>
    </location>
</feature>
<reference evidence="3 4" key="1">
    <citation type="journal article" date="2019" name="Nat. Ecol. Evol.">
        <title>Megaphylogeny resolves global patterns of mushroom evolution.</title>
        <authorList>
            <person name="Varga T."/>
            <person name="Krizsan K."/>
            <person name="Foldi C."/>
            <person name="Dima B."/>
            <person name="Sanchez-Garcia M."/>
            <person name="Sanchez-Ramirez S."/>
            <person name="Szollosi G.J."/>
            <person name="Szarkandi J.G."/>
            <person name="Papp V."/>
            <person name="Albert L."/>
            <person name="Andreopoulos W."/>
            <person name="Angelini C."/>
            <person name="Antonin V."/>
            <person name="Barry K.W."/>
            <person name="Bougher N.L."/>
            <person name="Buchanan P."/>
            <person name="Buyck B."/>
            <person name="Bense V."/>
            <person name="Catcheside P."/>
            <person name="Chovatia M."/>
            <person name="Cooper J."/>
            <person name="Damon W."/>
            <person name="Desjardin D."/>
            <person name="Finy P."/>
            <person name="Geml J."/>
            <person name="Haridas S."/>
            <person name="Hughes K."/>
            <person name="Justo A."/>
            <person name="Karasinski D."/>
            <person name="Kautmanova I."/>
            <person name="Kiss B."/>
            <person name="Kocsube S."/>
            <person name="Kotiranta H."/>
            <person name="LaButti K.M."/>
            <person name="Lechner B.E."/>
            <person name="Liimatainen K."/>
            <person name="Lipzen A."/>
            <person name="Lukacs Z."/>
            <person name="Mihaltcheva S."/>
            <person name="Morgado L.N."/>
            <person name="Niskanen T."/>
            <person name="Noordeloos M.E."/>
            <person name="Ohm R.A."/>
            <person name="Ortiz-Santana B."/>
            <person name="Ovrebo C."/>
            <person name="Racz N."/>
            <person name="Riley R."/>
            <person name="Savchenko A."/>
            <person name="Shiryaev A."/>
            <person name="Soop K."/>
            <person name="Spirin V."/>
            <person name="Szebenyi C."/>
            <person name="Tomsovsky M."/>
            <person name="Tulloss R.E."/>
            <person name="Uehling J."/>
            <person name="Grigoriev I.V."/>
            <person name="Vagvolgyi C."/>
            <person name="Papp T."/>
            <person name="Martin F.M."/>
            <person name="Miettinen O."/>
            <person name="Hibbett D.S."/>
            <person name="Nagy L.G."/>
        </authorList>
    </citation>
    <scope>NUCLEOTIDE SEQUENCE [LARGE SCALE GENOMIC DNA]</scope>
    <source>
        <strain evidence="3 4">CBS 121175</strain>
    </source>
</reference>
<protein>
    <submittedName>
        <fullName evidence="3">Uncharacterized protein</fullName>
    </submittedName>
</protein>
<sequence>MAPPPPPPLMPFPLTKNVAKPDQQQTSSEYYRTSKDRSEAVQVQYEAELAKWSQRWMLGLTAPEAQPTGRVSVSQQDESKRAQVSGSSVRSGPPYVYHTTFHSTPKTGGSKQSHAQPKDHRFQLATRSTTRSSNPQTTTQPLHLQNEYGVKRGAIRVDLQRHREQHKEGNEGSGQPRNTQSTPPILAESEGEQRARGNRSLPRRRQSQHPTSTRQFMLPQLTSVPLDLENDGLDDTQRLEPGEQETLRPPSSSWSCSSRNGDLKDGPNQNDKSSGTAATHDPDEEESAQGHEDEVERLKAKLKHQEERYREEQQKAMESLAKEKRQRMKLEWEVRDREKLEEEGREKDSLIAKLQAQKAALEQQMRNEGEKQEEERADMERRFEVKLVGESIRIEREQQEKGRLERVMYVAGINKGKESWAALDKERKEERETLERQREELKMELEGERKGRRQLEQQRLALKRLEIEYRKDQGKLERERLEREKLEVELAKEMEQRERLELERQHLEALVAQLSSQVSGGLSTQRAPNEGAHRSHIQRPPSEFSLAQTNGGLRTSVFSYQSSIATSTGPIPRLSLSPHLSPVGLNQ</sequence>
<feature type="compositionally biased region" description="Polar residues" evidence="2">
    <location>
        <begin position="173"/>
        <end position="183"/>
    </location>
</feature>
<feature type="compositionally biased region" description="Basic and acidic residues" evidence="2">
    <location>
        <begin position="365"/>
        <end position="378"/>
    </location>
</feature>
<dbReference type="EMBL" id="ML210211">
    <property type="protein sequence ID" value="TFK23825.1"/>
    <property type="molecule type" value="Genomic_DNA"/>
</dbReference>
<proteinExistence type="predicted"/>
<keyword evidence="4" id="KW-1185">Reference proteome</keyword>
<name>A0A5C3KUE2_COPMA</name>
<feature type="region of interest" description="Disordered" evidence="2">
    <location>
        <begin position="566"/>
        <end position="587"/>
    </location>
</feature>
<dbReference type="AlphaFoldDB" id="A0A5C3KUE2"/>